<gene>
    <name evidence="2" type="ORF">KV110_10365</name>
</gene>
<proteinExistence type="predicted"/>
<dbReference type="CDD" id="cd06262">
    <property type="entry name" value="metallo-hydrolase-like_MBL-fold"/>
    <property type="match status" value="1"/>
</dbReference>
<dbReference type="EMBL" id="CP078145">
    <property type="protein sequence ID" value="QXN95448.1"/>
    <property type="molecule type" value="Genomic_DNA"/>
</dbReference>
<reference evidence="2 3" key="1">
    <citation type="submission" date="2021-07" db="EMBL/GenBank/DDBJ databases">
        <title>Whole Genome Sequence of Nocardia Iowensis.</title>
        <authorList>
            <person name="Lamm A."/>
            <person name="Collins-Fairclough A.M."/>
            <person name="Bunk B."/>
            <person name="Sproer C."/>
        </authorList>
    </citation>
    <scope>NUCLEOTIDE SEQUENCE [LARGE SCALE GENOMIC DNA]</scope>
    <source>
        <strain evidence="2 3">NRRL 5646</strain>
    </source>
</reference>
<dbReference type="PANTHER" id="PTHR46233">
    <property type="entry name" value="HYDROXYACYLGLUTATHIONE HYDROLASE GLOC"/>
    <property type="match status" value="1"/>
</dbReference>
<dbReference type="InterPro" id="IPR051453">
    <property type="entry name" value="MBL_Glyoxalase_II"/>
</dbReference>
<dbReference type="InterPro" id="IPR001279">
    <property type="entry name" value="Metallo-B-lactamas"/>
</dbReference>
<name>A0ABX8S0M2_NOCIO</name>
<feature type="domain" description="Metallo-beta-lactamase" evidence="1">
    <location>
        <begin position="62"/>
        <end position="229"/>
    </location>
</feature>
<dbReference type="Pfam" id="PF00753">
    <property type="entry name" value="Lactamase_B"/>
    <property type="match status" value="1"/>
</dbReference>
<evidence type="ECO:0000313" key="2">
    <source>
        <dbReference type="EMBL" id="QXN95448.1"/>
    </source>
</evidence>
<protein>
    <submittedName>
        <fullName evidence="2">MBL fold metallo-hydrolase</fullName>
    </submittedName>
</protein>
<dbReference type="PANTHER" id="PTHR46233:SF1">
    <property type="entry name" value="CONSERVED PROTEIN"/>
    <property type="match status" value="1"/>
</dbReference>
<dbReference type="SMART" id="SM00849">
    <property type="entry name" value="Lactamase_B"/>
    <property type="match status" value="1"/>
</dbReference>
<dbReference type="Proteomes" id="UP000694257">
    <property type="component" value="Chromosome"/>
</dbReference>
<keyword evidence="3" id="KW-1185">Reference proteome</keyword>
<evidence type="ECO:0000259" key="1">
    <source>
        <dbReference type="SMART" id="SM00849"/>
    </source>
</evidence>
<sequence length="250" mass="26879">MIGLGWPGRRVWGWQGAAGVDSIDGVITIDRPYTGHVSADSNPQQRDVAGARIVKMSVGGMDNNCYLVQCTATGAALLIDAANEPERIEALIDHVAPGQVGLIVTTHQHPDHWWALKETTAVTGAPTAAHQLDADPLPVRPDRLLADGDHLDIGELSFDVIHLRGHTPGSVTLGLTDGDGLVHLFTGDSLFPGGLGRTTSPEDFDSLYGDVTTKLFARYPDDTVIYPGHGDDTTLGTERPHLAEWRERGW</sequence>
<organism evidence="2 3">
    <name type="scientific">Nocardia iowensis</name>
    <dbReference type="NCBI Taxonomy" id="204891"/>
    <lineage>
        <taxon>Bacteria</taxon>
        <taxon>Bacillati</taxon>
        <taxon>Actinomycetota</taxon>
        <taxon>Actinomycetes</taxon>
        <taxon>Mycobacteriales</taxon>
        <taxon>Nocardiaceae</taxon>
        <taxon>Nocardia</taxon>
    </lineage>
</organism>
<evidence type="ECO:0000313" key="3">
    <source>
        <dbReference type="Proteomes" id="UP000694257"/>
    </source>
</evidence>
<accession>A0ABX8S0M2</accession>